<keyword evidence="3" id="KW-0333">Golgi apparatus</keyword>
<dbReference type="PANTHER" id="PTHR11062">
    <property type="entry name" value="EXOSTOSIN HEPARAN SULFATE GLYCOSYLTRANSFERASE -RELATED"/>
    <property type="match status" value="1"/>
</dbReference>
<evidence type="ECO:0000256" key="3">
    <source>
        <dbReference type="ARBA" id="ARBA00023034"/>
    </source>
</evidence>
<evidence type="ECO:0000313" key="6">
    <source>
        <dbReference type="Proteomes" id="UP000612055"/>
    </source>
</evidence>
<proteinExistence type="inferred from homology"/>
<evidence type="ECO:0000313" key="5">
    <source>
        <dbReference type="EMBL" id="KAG2502219.1"/>
    </source>
</evidence>
<dbReference type="InterPro" id="IPR004263">
    <property type="entry name" value="Exostosin"/>
</dbReference>
<feature type="domain" description="Exostosin GT47" evidence="4">
    <location>
        <begin position="8"/>
        <end position="240"/>
    </location>
</feature>
<evidence type="ECO:0000256" key="1">
    <source>
        <dbReference type="ARBA" id="ARBA00004323"/>
    </source>
</evidence>
<dbReference type="OrthoDB" id="1924787at2759"/>
<dbReference type="Proteomes" id="UP000612055">
    <property type="component" value="Unassembled WGS sequence"/>
</dbReference>
<dbReference type="PANTHER" id="PTHR11062:SF376">
    <property type="entry name" value="EXOSTOSIN FAMILY PROTEIN"/>
    <property type="match status" value="1"/>
</dbReference>
<sequence length="297" mass="33829">MGDPSAAVIRAVDWVNHTYPFFNRSQGKDHFVVLTSDRGACYLKPAPQTQNLIRLVHFGLERPNITDMGPLVENMEYGCFKGGRDVVMAPYFRPHPDIIQEVHTQLVKPGGAEALLAKKNVLFFFSGDIRHHEPEFSGGVRQALSALLSNHTFPDVVYKGGFQPMSPGEYEDLLRRTKFCLAPYGHGWGIRLTHALMHACVPVIIQDRVRQPYEDMLHYPDFSVRVSKFDLPRLVDTLRAIPDSDILQLMRENARVYRAFLWQPEIGGLAYNYTVASLKRRLSHLRGELYEAGTRHL</sequence>
<comment type="subcellular location">
    <subcellularLocation>
        <location evidence="1">Golgi apparatus membrane</location>
        <topology evidence="1">Single-pass type II membrane protein</topology>
    </subcellularLocation>
</comment>
<accession>A0A835YQV7</accession>
<gene>
    <name evidence="5" type="ORF">HYH03_000705</name>
</gene>
<dbReference type="GO" id="GO:0016757">
    <property type="term" value="F:glycosyltransferase activity"/>
    <property type="evidence" value="ECO:0007669"/>
    <property type="project" value="InterPro"/>
</dbReference>
<dbReference type="AlphaFoldDB" id="A0A835YQV7"/>
<organism evidence="5 6">
    <name type="scientific">Edaphochlamys debaryana</name>
    <dbReference type="NCBI Taxonomy" id="47281"/>
    <lineage>
        <taxon>Eukaryota</taxon>
        <taxon>Viridiplantae</taxon>
        <taxon>Chlorophyta</taxon>
        <taxon>core chlorophytes</taxon>
        <taxon>Chlorophyceae</taxon>
        <taxon>CS clade</taxon>
        <taxon>Chlamydomonadales</taxon>
        <taxon>Chlamydomonadales incertae sedis</taxon>
        <taxon>Edaphochlamys</taxon>
    </lineage>
</organism>
<name>A0A835YQV7_9CHLO</name>
<evidence type="ECO:0000259" key="4">
    <source>
        <dbReference type="Pfam" id="PF03016"/>
    </source>
</evidence>
<dbReference type="EMBL" id="JAEHOE010000001">
    <property type="protein sequence ID" value="KAG2502219.1"/>
    <property type="molecule type" value="Genomic_DNA"/>
</dbReference>
<keyword evidence="6" id="KW-1185">Reference proteome</keyword>
<reference evidence="5" key="1">
    <citation type="journal article" date="2020" name="bioRxiv">
        <title>Comparative genomics of Chlamydomonas.</title>
        <authorList>
            <person name="Craig R.J."/>
            <person name="Hasan A.R."/>
            <person name="Ness R.W."/>
            <person name="Keightley P.D."/>
        </authorList>
    </citation>
    <scope>NUCLEOTIDE SEQUENCE</scope>
    <source>
        <strain evidence="5">CCAP 11/70</strain>
    </source>
</reference>
<protein>
    <recommendedName>
        <fullName evidence="4">Exostosin GT47 domain-containing protein</fullName>
    </recommendedName>
</protein>
<comment type="similarity">
    <text evidence="2">Belongs to the glycosyltransferase 47 family.</text>
</comment>
<dbReference type="Pfam" id="PF03016">
    <property type="entry name" value="Exostosin_GT47"/>
    <property type="match status" value="1"/>
</dbReference>
<dbReference type="GO" id="GO:0000139">
    <property type="term" value="C:Golgi membrane"/>
    <property type="evidence" value="ECO:0007669"/>
    <property type="project" value="UniProtKB-SubCell"/>
</dbReference>
<evidence type="ECO:0000256" key="2">
    <source>
        <dbReference type="ARBA" id="ARBA00010271"/>
    </source>
</evidence>
<dbReference type="InterPro" id="IPR040911">
    <property type="entry name" value="Exostosin_GT47"/>
</dbReference>
<comment type="caution">
    <text evidence="5">The sequence shown here is derived from an EMBL/GenBank/DDBJ whole genome shotgun (WGS) entry which is preliminary data.</text>
</comment>